<reference evidence="1" key="1">
    <citation type="journal article" date="2019" name="bioRxiv">
        <title>The Genome of the Zebra Mussel, Dreissena polymorpha: A Resource for Invasive Species Research.</title>
        <authorList>
            <person name="McCartney M.A."/>
            <person name="Auch B."/>
            <person name="Kono T."/>
            <person name="Mallez S."/>
            <person name="Zhang Y."/>
            <person name="Obille A."/>
            <person name="Becker A."/>
            <person name="Abrahante J.E."/>
            <person name="Garbe J."/>
            <person name="Badalamenti J.P."/>
            <person name="Herman A."/>
            <person name="Mangelson H."/>
            <person name="Liachko I."/>
            <person name="Sullivan S."/>
            <person name="Sone E.D."/>
            <person name="Koren S."/>
            <person name="Silverstein K.A.T."/>
            <person name="Beckman K.B."/>
            <person name="Gohl D.M."/>
        </authorList>
    </citation>
    <scope>NUCLEOTIDE SEQUENCE</scope>
    <source>
        <strain evidence="1">Duluth1</strain>
        <tissue evidence="1">Whole animal</tissue>
    </source>
</reference>
<dbReference type="SUPFAM" id="SSF49777">
    <property type="entry name" value="PEBP-like"/>
    <property type="match status" value="1"/>
</dbReference>
<dbReference type="Proteomes" id="UP000828390">
    <property type="component" value="Unassembled WGS sequence"/>
</dbReference>
<comment type="caution">
    <text evidence="1">The sequence shown here is derived from an EMBL/GenBank/DDBJ whole genome shotgun (WGS) entry which is preliminary data.</text>
</comment>
<evidence type="ECO:0000313" key="2">
    <source>
        <dbReference type="Proteomes" id="UP000828390"/>
    </source>
</evidence>
<dbReference type="EMBL" id="JAIWYP010000010">
    <property type="protein sequence ID" value="KAH3752797.1"/>
    <property type="molecule type" value="Genomic_DNA"/>
</dbReference>
<dbReference type="PANTHER" id="PTHR11362:SF82">
    <property type="entry name" value="PHOSPHATIDYLETHANOLAMINE-BINDING PROTEIN 4"/>
    <property type="match status" value="1"/>
</dbReference>
<keyword evidence="2" id="KW-1185">Reference proteome</keyword>
<dbReference type="AlphaFoldDB" id="A0A9D4DRJ0"/>
<evidence type="ECO:0008006" key="3">
    <source>
        <dbReference type="Google" id="ProtNLM"/>
    </source>
</evidence>
<accession>A0A9D4DRJ0</accession>
<dbReference type="PANTHER" id="PTHR11362">
    <property type="entry name" value="PHOSPHATIDYLETHANOLAMINE-BINDING PROTEIN"/>
    <property type="match status" value="1"/>
</dbReference>
<organism evidence="1 2">
    <name type="scientific">Dreissena polymorpha</name>
    <name type="common">Zebra mussel</name>
    <name type="synonym">Mytilus polymorpha</name>
    <dbReference type="NCBI Taxonomy" id="45954"/>
    <lineage>
        <taxon>Eukaryota</taxon>
        <taxon>Metazoa</taxon>
        <taxon>Spiralia</taxon>
        <taxon>Lophotrochozoa</taxon>
        <taxon>Mollusca</taxon>
        <taxon>Bivalvia</taxon>
        <taxon>Autobranchia</taxon>
        <taxon>Heteroconchia</taxon>
        <taxon>Euheterodonta</taxon>
        <taxon>Imparidentia</taxon>
        <taxon>Neoheterodontei</taxon>
        <taxon>Myida</taxon>
        <taxon>Dreissenoidea</taxon>
        <taxon>Dreissenidae</taxon>
        <taxon>Dreissena</taxon>
    </lineage>
</organism>
<dbReference type="CDD" id="cd00866">
    <property type="entry name" value="PEBP_euk"/>
    <property type="match status" value="1"/>
</dbReference>
<sequence>MESFRKTGVTNDVIDDVPGTLLLVSWGIKNLYPGDKVWPRDIKQEPSIKYDADPEDIYTLMFVDPDAPSRADPQFGEVLHWLVVNIPGHEVQKGEVKAAYIGSGARQGTGLHRYVFVLFKQPAGKIDFSDFEYIPNNTANGRRSFKSRDFAAKNSLILIGGNFLEAEYDDSVPELHKQLGIGPFASK</sequence>
<protein>
    <recommendedName>
        <fullName evidence="3">Phosphatidylethanolamine-binding protein</fullName>
    </recommendedName>
</protein>
<dbReference type="InterPro" id="IPR036610">
    <property type="entry name" value="PEBP-like_sf"/>
</dbReference>
<gene>
    <name evidence="1" type="ORF">DPMN_187423</name>
</gene>
<dbReference type="OrthoDB" id="2506647at2759"/>
<dbReference type="Gene3D" id="3.90.280.10">
    <property type="entry name" value="PEBP-like"/>
    <property type="match status" value="1"/>
</dbReference>
<reference evidence="1" key="2">
    <citation type="submission" date="2020-11" db="EMBL/GenBank/DDBJ databases">
        <authorList>
            <person name="McCartney M.A."/>
            <person name="Auch B."/>
            <person name="Kono T."/>
            <person name="Mallez S."/>
            <person name="Becker A."/>
            <person name="Gohl D.M."/>
            <person name="Silverstein K.A.T."/>
            <person name="Koren S."/>
            <person name="Bechman K.B."/>
            <person name="Herman A."/>
            <person name="Abrahante J.E."/>
            <person name="Garbe J."/>
        </authorList>
    </citation>
    <scope>NUCLEOTIDE SEQUENCE</scope>
    <source>
        <strain evidence="1">Duluth1</strain>
        <tissue evidence="1">Whole animal</tissue>
    </source>
</reference>
<name>A0A9D4DRJ0_DREPO</name>
<dbReference type="InterPro" id="IPR008914">
    <property type="entry name" value="PEBP"/>
</dbReference>
<proteinExistence type="predicted"/>
<dbReference type="Pfam" id="PF01161">
    <property type="entry name" value="PBP"/>
    <property type="match status" value="1"/>
</dbReference>
<dbReference type="InterPro" id="IPR035810">
    <property type="entry name" value="PEBP_euk"/>
</dbReference>
<evidence type="ECO:0000313" key="1">
    <source>
        <dbReference type="EMBL" id="KAH3752797.1"/>
    </source>
</evidence>